<dbReference type="SUPFAM" id="SSF144091">
    <property type="entry name" value="Rhomboid-like"/>
    <property type="match status" value="2"/>
</dbReference>
<dbReference type="GO" id="GO:0016020">
    <property type="term" value="C:membrane"/>
    <property type="evidence" value="ECO:0007669"/>
    <property type="project" value="UniProtKB-SubCell"/>
</dbReference>
<keyword evidence="12" id="KW-1185">Reference proteome</keyword>
<reference evidence="13" key="1">
    <citation type="submission" date="2022-11" db="UniProtKB">
        <authorList>
            <consortium name="WormBaseParasite"/>
        </authorList>
    </citation>
    <scope>IDENTIFICATION</scope>
</reference>
<dbReference type="AlphaFoldDB" id="A0A915KZJ0"/>
<evidence type="ECO:0000256" key="3">
    <source>
        <dbReference type="ARBA" id="ARBA00009045"/>
    </source>
</evidence>
<sequence>MNCSKLCHQIRNPMHKTSNIRNFFAKTPRGNGNGRRNARNPKRPQVSSIKTMESGGKSKSKIEDAPSLKVSSRFKGIVGRVAFAFGFIYYMILAAFSHMKSYHLAANMYVLSSFVSDTINMFLGVEQFAGFYLSAAVLSSCSSLVYKAATFTPFVVSLGASGAISAALAYACYKIPNEQLQIIFLPSFQFKVEDASFLKHTYCFIASNQAAMISRLRFNAATKKELRPFKNPGKDRPSLHKYKKNSTSNFAHTSETSPVTSIKSVWLTLANASIFIGGTYLVLSGASIAWELNNKSSKIVKLLKSENWAVVERPNPKNIKELLNFLWNNQFQLHYKVIGTIALLNLVVCFVWRKMAITQSFMRRYFICDILSKNTFRSSSMLLSTISHERIFPLLVNVCIFANIGVAVAENMGAEQFVFFFASSGTMESRRKICSIFLSILI</sequence>
<dbReference type="Proteomes" id="UP000887565">
    <property type="component" value="Unplaced"/>
</dbReference>
<dbReference type="PANTHER" id="PTHR43731">
    <property type="entry name" value="RHOMBOID PROTEASE"/>
    <property type="match status" value="1"/>
</dbReference>
<dbReference type="EC" id="3.4.21.105" evidence="4"/>
<dbReference type="InterPro" id="IPR050925">
    <property type="entry name" value="Rhomboid_protease_S54"/>
</dbReference>
<keyword evidence="7 10" id="KW-1133">Transmembrane helix</keyword>
<dbReference type="Gene3D" id="1.20.1540.10">
    <property type="entry name" value="Rhomboid-like"/>
    <property type="match status" value="2"/>
</dbReference>
<keyword evidence="8 10" id="KW-0472">Membrane</keyword>
<evidence type="ECO:0000259" key="11">
    <source>
        <dbReference type="Pfam" id="PF01694"/>
    </source>
</evidence>
<dbReference type="PANTHER" id="PTHR43731:SF14">
    <property type="entry name" value="PRESENILIN-ASSOCIATED RHOMBOID-LIKE PROTEIN, MITOCHONDRIAL"/>
    <property type="match status" value="1"/>
</dbReference>
<evidence type="ECO:0000256" key="9">
    <source>
        <dbReference type="SAM" id="MobiDB-lite"/>
    </source>
</evidence>
<dbReference type="GO" id="GO:0006465">
    <property type="term" value="P:signal peptide processing"/>
    <property type="evidence" value="ECO:0007669"/>
    <property type="project" value="TreeGrafter"/>
</dbReference>
<feature type="compositionally biased region" description="Polar residues" evidence="9">
    <location>
        <begin position="245"/>
        <end position="254"/>
    </location>
</feature>
<dbReference type="GO" id="GO:0004252">
    <property type="term" value="F:serine-type endopeptidase activity"/>
    <property type="evidence" value="ECO:0007669"/>
    <property type="project" value="InterPro"/>
</dbReference>
<proteinExistence type="inferred from homology"/>
<comment type="catalytic activity">
    <reaction evidence="1">
        <text>Cleaves type-1 transmembrane domains using a catalytic dyad composed of serine and histidine that are contributed by different transmembrane domains.</text>
        <dbReference type="EC" id="3.4.21.105"/>
    </reaction>
</comment>
<feature type="transmembrane region" description="Helical" evidence="10">
    <location>
        <begin position="333"/>
        <end position="352"/>
    </location>
</feature>
<evidence type="ECO:0000256" key="5">
    <source>
        <dbReference type="ARBA" id="ARBA00022692"/>
    </source>
</evidence>
<feature type="domain" description="Peptidase S54 rhomboid" evidence="11">
    <location>
        <begin position="89"/>
        <end position="208"/>
    </location>
</feature>
<evidence type="ECO:0000256" key="8">
    <source>
        <dbReference type="ARBA" id="ARBA00023136"/>
    </source>
</evidence>
<evidence type="ECO:0000256" key="7">
    <source>
        <dbReference type="ARBA" id="ARBA00022989"/>
    </source>
</evidence>
<protein>
    <recommendedName>
        <fullName evidence="4">rhomboid protease</fullName>
        <ecNumber evidence="4">3.4.21.105</ecNumber>
    </recommendedName>
</protein>
<evidence type="ECO:0000313" key="13">
    <source>
        <dbReference type="WBParaSite" id="nRc.2.0.1.t42932-RA"/>
    </source>
</evidence>
<dbReference type="InterPro" id="IPR022764">
    <property type="entry name" value="Peptidase_S54_rhomboid_dom"/>
</dbReference>
<feature type="transmembrane region" description="Helical" evidence="10">
    <location>
        <begin position="265"/>
        <end position="290"/>
    </location>
</feature>
<name>A0A915KZJ0_ROMCU</name>
<feature type="compositionally biased region" description="Basic and acidic residues" evidence="9">
    <location>
        <begin position="229"/>
        <end position="238"/>
    </location>
</feature>
<keyword evidence="6" id="KW-0378">Hydrolase</keyword>
<dbReference type="InterPro" id="IPR035952">
    <property type="entry name" value="Rhomboid-like_sf"/>
</dbReference>
<evidence type="ECO:0000256" key="2">
    <source>
        <dbReference type="ARBA" id="ARBA00004141"/>
    </source>
</evidence>
<feature type="transmembrane region" description="Helical" evidence="10">
    <location>
        <begin position="391"/>
        <end position="409"/>
    </location>
</feature>
<evidence type="ECO:0000313" key="12">
    <source>
        <dbReference type="Proteomes" id="UP000887565"/>
    </source>
</evidence>
<evidence type="ECO:0000256" key="4">
    <source>
        <dbReference type="ARBA" id="ARBA00013039"/>
    </source>
</evidence>
<evidence type="ECO:0000256" key="1">
    <source>
        <dbReference type="ARBA" id="ARBA00000156"/>
    </source>
</evidence>
<keyword evidence="5 10" id="KW-0812">Transmembrane</keyword>
<comment type="subcellular location">
    <subcellularLocation>
        <location evidence="2">Membrane</location>
        <topology evidence="2">Multi-pass membrane protein</topology>
    </subcellularLocation>
</comment>
<organism evidence="12 13">
    <name type="scientific">Romanomermis culicivorax</name>
    <name type="common">Nematode worm</name>
    <dbReference type="NCBI Taxonomy" id="13658"/>
    <lineage>
        <taxon>Eukaryota</taxon>
        <taxon>Metazoa</taxon>
        <taxon>Ecdysozoa</taxon>
        <taxon>Nematoda</taxon>
        <taxon>Enoplea</taxon>
        <taxon>Dorylaimia</taxon>
        <taxon>Mermithida</taxon>
        <taxon>Mermithoidea</taxon>
        <taxon>Mermithidae</taxon>
        <taxon>Romanomermis</taxon>
    </lineage>
</organism>
<evidence type="ECO:0000256" key="6">
    <source>
        <dbReference type="ARBA" id="ARBA00022801"/>
    </source>
</evidence>
<accession>A0A915KZJ0</accession>
<feature type="transmembrane region" description="Helical" evidence="10">
    <location>
        <begin position="77"/>
        <end position="96"/>
    </location>
</feature>
<dbReference type="WBParaSite" id="nRc.2.0.1.t42932-RA">
    <property type="protein sequence ID" value="nRc.2.0.1.t42932-RA"/>
    <property type="gene ID" value="nRc.2.0.1.g42932"/>
</dbReference>
<evidence type="ECO:0000256" key="10">
    <source>
        <dbReference type="SAM" id="Phobius"/>
    </source>
</evidence>
<feature type="region of interest" description="Disordered" evidence="9">
    <location>
        <begin position="22"/>
        <end position="62"/>
    </location>
</feature>
<dbReference type="Pfam" id="PF01694">
    <property type="entry name" value="Rhomboid"/>
    <property type="match status" value="1"/>
</dbReference>
<feature type="region of interest" description="Disordered" evidence="9">
    <location>
        <begin position="229"/>
        <end position="254"/>
    </location>
</feature>
<comment type="similarity">
    <text evidence="3">Belongs to the peptidase S54 family.</text>
</comment>
<feature type="transmembrane region" description="Helical" evidence="10">
    <location>
        <begin position="154"/>
        <end position="173"/>
    </location>
</feature>